<dbReference type="GO" id="GO:0008168">
    <property type="term" value="F:methyltransferase activity"/>
    <property type="evidence" value="ECO:0007669"/>
    <property type="project" value="UniProtKB-KW"/>
</dbReference>
<sequence>MDLEYTDERVIPELMNPRSGILLEHIARYEFAKRFVKGRVLDIACGVGYGADILLDGPQEEEIEEIVGLDISKESIEYAKYMYGFLKTKFYVQDITQDNLPVTYGIFDTIVCFETIEHLVDDYSFIKSLQKLLKPMGTLIISTPFGKGRGIPCSNPYHIHQYKEGEFLDLLSVFSKVDMYKQIDQIIEKPIENKKYYIMVAVCFN</sequence>
<dbReference type="RefSeq" id="WP_207667912.1">
    <property type="nucleotide sequence ID" value="NZ_CP058648.1"/>
</dbReference>
<proteinExistence type="predicted"/>
<accession>A0A4R2TCM5</accession>
<dbReference type="InterPro" id="IPR029063">
    <property type="entry name" value="SAM-dependent_MTases_sf"/>
</dbReference>
<dbReference type="SUPFAM" id="SSF53335">
    <property type="entry name" value="S-adenosyl-L-methionine-dependent methyltransferases"/>
    <property type="match status" value="1"/>
</dbReference>
<keyword evidence="3" id="KW-1185">Reference proteome</keyword>
<keyword evidence="2" id="KW-0808">Transferase</keyword>
<dbReference type="AlphaFoldDB" id="A0A4R2TCM5"/>
<dbReference type="Proteomes" id="UP000295504">
    <property type="component" value="Unassembled WGS sequence"/>
</dbReference>
<feature type="domain" description="Methyltransferase" evidence="1">
    <location>
        <begin position="38"/>
        <end position="145"/>
    </location>
</feature>
<dbReference type="InterPro" id="IPR025714">
    <property type="entry name" value="Methyltranfer_dom"/>
</dbReference>
<dbReference type="EMBL" id="SLYC01000035">
    <property type="protein sequence ID" value="TCP99686.1"/>
    <property type="molecule type" value="Genomic_DNA"/>
</dbReference>
<dbReference type="PANTHER" id="PTHR43464:SF92">
    <property type="entry name" value="SLR1071 PROTEIN"/>
    <property type="match status" value="1"/>
</dbReference>
<dbReference type="Gene3D" id="3.40.50.150">
    <property type="entry name" value="Vaccinia Virus protein VP39"/>
    <property type="match status" value="1"/>
</dbReference>
<dbReference type="PANTHER" id="PTHR43464">
    <property type="entry name" value="METHYLTRANSFERASE"/>
    <property type="match status" value="1"/>
</dbReference>
<gene>
    <name evidence="2" type="ORF">EDD79_103521</name>
</gene>
<comment type="caution">
    <text evidence="2">The sequence shown here is derived from an EMBL/GenBank/DDBJ whole genome shotgun (WGS) entry which is preliminary data.</text>
</comment>
<evidence type="ECO:0000259" key="1">
    <source>
        <dbReference type="Pfam" id="PF13847"/>
    </source>
</evidence>
<evidence type="ECO:0000313" key="2">
    <source>
        <dbReference type="EMBL" id="TCP99686.1"/>
    </source>
</evidence>
<organism evidence="2 3">
    <name type="scientific">Serpentinicella alkaliphila</name>
    <dbReference type="NCBI Taxonomy" id="1734049"/>
    <lineage>
        <taxon>Bacteria</taxon>
        <taxon>Bacillati</taxon>
        <taxon>Bacillota</taxon>
        <taxon>Clostridia</taxon>
        <taxon>Peptostreptococcales</taxon>
        <taxon>Natronincolaceae</taxon>
        <taxon>Serpentinicella</taxon>
    </lineage>
</organism>
<dbReference type="GO" id="GO:0032259">
    <property type="term" value="P:methylation"/>
    <property type="evidence" value="ECO:0007669"/>
    <property type="project" value="UniProtKB-KW"/>
</dbReference>
<protein>
    <submittedName>
        <fullName evidence="2">Methyltransferase family protein</fullName>
    </submittedName>
</protein>
<dbReference type="Pfam" id="PF13847">
    <property type="entry name" value="Methyltransf_31"/>
    <property type="match status" value="1"/>
</dbReference>
<dbReference type="CDD" id="cd02440">
    <property type="entry name" value="AdoMet_MTases"/>
    <property type="match status" value="1"/>
</dbReference>
<evidence type="ECO:0000313" key="3">
    <source>
        <dbReference type="Proteomes" id="UP000295504"/>
    </source>
</evidence>
<name>A0A4R2TCM5_9FIRM</name>
<keyword evidence="2" id="KW-0489">Methyltransferase</keyword>
<reference evidence="2 3" key="1">
    <citation type="submission" date="2019-03" db="EMBL/GenBank/DDBJ databases">
        <title>Genomic Encyclopedia of Type Strains, Phase IV (KMG-IV): sequencing the most valuable type-strain genomes for metagenomic binning, comparative biology and taxonomic classification.</title>
        <authorList>
            <person name="Goeker M."/>
        </authorList>
    </citation>
    <scope>NUCLEOTIDE SEQUENCE [LARGE SCALE GENOMIC DNA]</scope>
    <source>
        <strain evidence="2 3">DSM 100013</strain>
    </source>
</reference>